<accession>A7N2G8</accession>
<feature type="compositionally biased region" description="Basic residues" evidence="1">
    <location>
        <begin position="55"/>
        <end position="66"/>
    </location>
</feature>
<gene>
    <name evidence="2" type="ordered locus">VIBHAR_05190</name>
</gene>
<protein>
    <submittedName>
        <fullName evidence="2">Uncharacterized protein</fullName>
    </submittedName>
</protein>
<name>A7N2G8_VIBC1</name>
<organism evidence="2 3">
    <name type="scientific">Vibrio campbellii (strain ATCC BAA-1116)</name>
    <dbReference type="NCBI Taxonomy" id="2902295"/>
    <lineage>
        <taxon>Bacteria</taxon>
        <taxon>Pseudomonadati</taxon>
        <taxon>Pseudomonadota</taxon>
        <taxon>Gammaproteobacteria</taxon>
        <taxon>Vibrionales</taxon>
        <taxon>Vibrionaceae</taxon>
        <taxon>Vibrio</taxon>
    </lineage>
</organism>
<feature type="region of interest" description="Disordered" evidence="1">
    <location>
        <begin position="50"/>
        <end position="69"/>
    </location>
</feature>
<evidence type="ECO:0000313" key="3">
    <source>
        <dbReference type="Proteomes" id="UP000008152"/>
    </source>
</evidence>
<dbReference type="KEGG" id="vha:VIBHAR_05190"/>
<dbReference type="Proteomes" id="UP000008152">
    <property type="component" value="Chromosome II"/>
</dbReference>
<evidence type="ECO:0000256" key="1">
    <source>
        <dbReference type="SAM" id="MobiDB-lite"/>
    </source>
</evidence>
<dbReference type="EMBL" id="CP000790">
    <property type="protein sequence ID" value="ABU73096.1"/>
    <property type="molecule type" value="Genomic_DNA"/>
</dbReference>
<evidence type="ECO:0000313" key="2">
    <source>
        <dbReference type="EMBL" id="ABU73096.1"/>
    </source>
</evidence>
<proteinExistence type="predicted"/>
<sequence>MDRIASFQISKRKWKNNAPTEVKTIKLAPIVLNKFFVDNKPINIKIAPVTSTSPTKKHSGTFRRDKKSSIKNDGANEQIALVRELHT</sequence>
<dbReference type="AlphaFoldDB" id="A7N2G8"/>
<reference evidence="2 3" key="1">
    <citation type="submission" date="2007-08" db="EMBL/GenBank/DDBJ databases">
        <authorList>
            <consortium name="The Vibrio harveyi Genome Sequencing Project"/>
            <person name="Bassler B."/>
            <person name="Clifton S.W."/>
            <person name="Fulton L."/>
            <person name="Delehaunty K."/>
            <person name="Fronick C."/>
            <person name="Harrison M."/>
            <person name="Markivic C."/>
            <person name="Fulton R."/>
            <person name="Tin-Wollam A.-M."/>
            <person name="Shah N."/>
            <person name="Pepin K."/>
            <person name="Nash W."/>
            <person name="Thiruvilangam P."/>
            <person name="Bhonagiri V."/>
            <person name="Waters C."/>
            <person name="Tu K.C."/>
            <person name="Irgon J."/>
            <person name="Wilson R.K."/>
        </authorList>
    </citation>
    <scope>NUCLEOTIDE SEQUENCE [LARGE SCALE GENOMIC DNA]</scope>
    <source>
        <strain evidence="3">ATCC BAA-1116 / BB120</strain>
    </source>
</reference>